<gene>
    <name evidence="1" type="ORF">PCL_03217</name>
</gene>
<evidence type="ECO:0000313" key="1">
    <source>
        <dbReference type="EMBL" id="PWI76023.1"/>
    </source>
</evidence>
<reference evidence="1 2" key="1">
    <citation type="journal article" date="2016" name="Front. Microbiol.">
        <title>Genome and transcriptome sequences reveal the specific parasitism of the nematophagous Purpureocillium lilacinum 36-1.</title>
        <authorList>
            <person name="Xie J."/>
            <person name="Li S."/>
            <person name="Mo C."/>
            <person name="Xiao X."/>
            <person name="Peng D."/>
            <person name="Wang G."/>
            <person name="Xiao Y."/>
        </authorList>
    </citation>
    <scope>NUCLEOTIDE SEQUENCE [LARGE SCALE GENOMIC DNA]</scope>
    <source>
        <strain evidence="1 2">36-1</strain>
    </source>
</reference>
<dbReference type="EMBL" id="LCWV01000001">
    <property type="protein sequence ID" value="PWI76023.1"/>
    <property type="molecule type" value="Genomic_DNA"/>
</dbReference>
<evidence type="ECO:0000313" key="2">
    <source>
        <dbReference type="Proteomes" id="UP000245956"/>
    </source>
</evidence>
<comment type="caution">
    <text evidence="1">The sequence shown here is derived from an EMBL/GenBank/DDBJ whole genome shotgun (WGS) entry which is preliminary data.</text>
</comment>
<protein>
    <submittedName>
        <fullName evidence="1">Uncharacterized protein</fullName>
    </submittedName>
</protein>
<dbReference type="AlphaFoldDB" id="A0A2U3ENE1"/>
<proteinExistence type="predicted"/>
<name>A0A2U3ENE1_PURLI</name>
<dbReference type="Proteomes" id="UP000245956">
    <property type="component" value="Unassembled WGS sequence"/>
</dbReference>
<sequence>MTDEDVIQIICVDKPRCALCQFPFENDDSVVAGKFLTPHTSDGRIASINPVLSLPVLDNDCASVPFRFEHGRTYVDESSRIAWHMCCGKSCGRSKRRVPCVHSGCRSLQLVPISSEYLGAANYDFNPPVRVELRRRNRIEWAVARRLKRAFLRQMPQEICHMVASYILCEMTAVTLQERSRDTQPATFTIDLARDVYVKRIEIEGITYLQSLSNACPQDDRSWSCMYDTRQARSLPTIWIRYDHVGIRAIHFEAPNEEHSSSRGACGVWWTEVARTSGLSRVTIKSDVRSLRLATFFLAPVLTSSFCLKGVKLRQLVDATDSASTSSAPVPSHGWPAPAPAPRRTYRLINMDTCEAVQGSSPTHLRMSSLDCNTPRIDGYSAAIFGFHIAKIYAHRSDDSTNFYSDMDMDSVSDSMLWMYMPVDENEHLSQIWAFREPGSGLIGLVFRTSQERECLFGQYFVHPKIRTEFHLLYSTTTSPSRVYFSEWDPLEDKKRIMYMGFDNSDTAKTDAAKENTSTCPPSLTATSTPPYTQSNELWYYTNCRLENVAKIACCIKEAAPYRPIIGMLVYYDNGHRACIGQYRPDWVFDTMTVDSSTVLHIGLARTRKNWPYVARIDAHNATAGAHESLSWMDVPWQGKLEWWFSQRQCRLFHYD</sequence>
<accession>A0A2U3ENE1</accession>
<organism evidence="1 2">
    <name type="scientific">Purpureocillium lilacinum</name>
    <name type="common">Paecilomyces lilacinus</name>
    <dbReference type="NCBI Taxonomy" id="33203"/>
    <lineage>
        <taxon>Eukaryota</taxon>
        <taxon>Fungi</taxon>
        <taxon>Dikarya</taxon>
        <taxon>Ascomycota</taxon>
        <taxon>Pezizomycotina</taxon>
        <taxon>Sordariomycetes</taxon>
        <taxon>Hypocreomycetidae</taxon>
        <taxon>Hypocreales</taxon>
        <taxon>Ophiocordycipitaceae</taxon>
        <taxon>Purpureocillium</taxon>
    </lineage>
</organism>